<keyword evidence="8 23" id="KW-0349">Heme</keyword>
<proteinExistence type="inferred from homology"/>
<dbReference type="GO" id="GO:0019825">
    <property type="term" value="F:oxygen binding"/>
    <property type="evidence" value="ECO:0007669"/>
    <property type="project" value="InterPro"/>
</dbReference>
<dbReference type="SUPFAM" id="SSF46458">
    <property type="entry name" value="Globin-like"/>
    <property type="match status" value="1"/>
</dbReference>
<evidence type="ECO:0000256" key="10">
    <source>
        <dbReference type="ARBA" id="ARBA00022630"/>
    </source>
</evidence>
<evidence type="ECO:0000256" key="14">
    <source>
        <dbReference type="ARBA" id="ARBA00023002"/>
    </source>
</evidence>
<dbReference type="InterPro" id="IPR017938">
    <property type="entry name" value="Riboflavin_synthase-like_b-brl"/>
</dbReference>
<comment type="catalytic activity">
    <reaction evidence="22">
        <text>2 nitric oxide + NADPH + 2 O2 = 2 nitrate + NADP(+) + H(+)</text>
        <dbReference type="Rhea" id="RHEA:19465"/>
        <dbReference type="ChEBI" id="CHEBI:15378"/>
        <dbReference type="ChEBI" id="CHEBI:15379"/>
        <dbReference type="ChEBI" id="CHEBI:16480"/>
        <dbReference type="ChEBI" id="CHEBI:17632"/>
        <dbReference type="ChEBI" id="CHEBI:57783"/>
        <dbReference type="ChEBI" id="CHEBI:58349"/>
        <dbReference type="EC" id="1.14.12.17"/>
    </reaction>
</comment>
<dbReference type="GO" id="GO:0020037">
    <property type="term" value="F:heme binding"/>
    <property type="evidence" value="ECO:0007669"/>
    <property type="project" value="InterPro"/>
</dbReference>
<dbReference type="GO" id="GO:0071500">
    <property type="term" value="P:cellular response to nitrosative stress"/>
    <property type="evidence" value="ECO:0007669"/>
    <property type="project" value="TreeGrafter"/>
</dbReference>
<comment type="cofactor">
    <cofactor evidence="2">
        <name>FAD</name>
        <dbReference type="ChEBI" id="CHEBI:57692"/>
    </cofactor>
</comment>
<sequence length="400" mass="43964">MSLTAQQIELVKATVPVLKENGVALTSYFYNRMLTNHPELKEVFNLGHQRSGAQARSLAGAVLAYAENIENPAVLASAIELMAHKHVSLEIQAPDYQIVGTNLLHSISEVLNISMDDPLIDAWAAAYGQLAEVLINTEKAIYDEHAQTQGSWLGWRKFKIAKKVEESSEITSFYLVPSDNGALPQYKVGQYISVRVFVEDLGLKQPRQYTLSDSPKADHLRISVKREDAKADFAAGWVSNTLHNLKEGDEIEVTAPTGNFFLLDHNKKNVLISGGVGLTPMIAMLNGLVDAGIPQPVSFIHACRNAQVHAMKQHIEQVKAQYPTVRSFVAYEEDNANEADVVGRLDLTQVPSDMLPKDADYYLCGPAFFMQAQHKALVDLGISPAQIHLEAFSTGGVQLS</sequence>
<keyword evidence="16" id="KW-0520">NAD</keyword>
<evidence type="ECO:0000256" key="23">
    <source>
        <dbReference type="RuleBase" id="RU000356"/>
    </source>
</evidence>
<dbReference type="Gene3D" id="2.40.30.10">
    <property type="entry name" value="Translation factors"/>
    <property type="match status" value="1"/>
</dbReference>
<dbReference type="Pfam" id="PF00175">
    <property type="entry name" value="NAD_binding_1"/>
    <property type="match status" value="1"/>
</dbReference>
<evidence type="ECO:0000256" key="9">
    <source>
        <dbReference type="ARBA" id="ARBA00022621"/>
    </source>
</evidence>
<dbReference type="FunFam" id="3.40.50.80:FF:000010">
    <property type="entry name" value="Flavohemoprotein"/>
    <property type="match status" value="1"/>
</dbReference>
<dbReference type="PROSITE" id="PS51384">
    <property type="entry name" value="FAD_FR"/>
    <property type="match status" value="1"/>
</dbReference>
<dbReference type="AlphaFoldDB" id="A0A4V1AY47"/>
<evidence type="ECO:0000256" key="17">
    <source>
        <dbReference type="ARBA" id="ARBA00025094"/>
    </source>
</evidence>
<dbReference type="SUPFAM" id="SSF63380">
    <property type="entry name" value="Riboflavin synthase domain-like"/>
    <property type="match status" value="1"/>
</dbReference>
<dbReference type="Proteomes" id="UP000294444">
    <property type="component" value="Chromosome"/>
</dbReference>
<dbReference type="InterPro" id="IPR017927">
    <property type="entry name" value="FAD-bd_FR_type"/>
</dbReference>
<keyword evidence="7" id="KW-0216">Detoxification</keyword>
<dbReference type="GO" id="GO:0009636">
    <property type="term" value="P:response to toxic substance"/>
    <property type="evidence" value="ECO:0007669"/>
    <property type="project" value="UniProtKB-KW"/>
</dbReference>
<evidence type="ECO:0000259" key="25">
    <source>
        <dbReference type="PROSITE" id="PS51384"/>
    </source>
</evidence>
<keyword evidence="9 23" id="KW-0561">Oxygen transport</keyword>
<dbReference type="KEGG" id="aio:EXH44_07720"/>
<dbReference type="InterPro" id="IPR012292">
    <property type="entry name" value="Globin/Proto"/>
</dbReference>
<dbReference type="FunFam" id="1.10.490.10:FF:000003">
    <property type="entry name" value="Flavohemoprotein"/>
    <property type="match status" value="1"/>
</dbReference>
<dbReference type="FunFam" id="2.40.30.10:FF:000034">
    <property type="entry name" value="Flavohemoprotein"/>
    <property type="match status" value="1"/>
</dbReference>
<keyword evidence="23" id="KW-0813">Transport</keyword>
<keyword evidence="10" id="KW-0285">Flavoprotein</keyword>
<dbReference type="RefSeq" id="WP_162856950.1">
    <property type="nucleotide sequence ID" value="NZ_CP038145.1"/>
</dbReference>
<dbReference type="PROSITE" id="PS01033">
    <property type="entry name" value="GLOBIN"/>
    <property type="match status" value="1"/>
</dbReference>
<evidence type="ECO:0000256" key="18">
    <source>
        <dbReference type="ARBA" id="ARBA00030024"/>
    </source>
</evidence>
<dbReference type="PANTHER" id="PTHR43396">
    <property type="entry name" value="FLAVOHEMOPROTEIN"/>
    <property type="match status" value="1"/>
</dbReference>
<comment type="similarity">
    <text evidence="4">Belongs to the globin family. Two-domain flavohemoproteins subfamily.</text>
</comment>
<evidence type="ECO:0000313" key="27">
    <source>
        <dbReference type="Proteomes" id="UP000294444"/>
    </source>
</evidence>
<dbReference type="InterPro" id="IPR039261">
    <property type="entry name" value="FNR_nucleotide-bd"/>
</dbReference>
<dbReference type="Pfam" id="PF00042">
    <property type="entry name" value="Globin"/>
    <property type="match status" value="1"/>
</dbReference>
<keyword evidence="13" id="KW-0521">NADP</keyword>
<keyword evidence="15" id="KW-0408">Iron</keyword>
<dbReference type="CDD" id="cd14779">
    <property type="entry name" value="FHP_Ae-globin-like"/>
    <property type="match status" value="1"/>
</dbReference>
<accession>A0A4V1AY47</accession>
<organism evidence="26 27">
    <name type="scientific">Actinobacillus indolicus</name>
    <dbReference type="NCBI Taxonomy" id="51049"/>
    <lineage>
        <taxon>Bacteria</taxon>
        <taxon>Pseudomonadati</taxon>
        <taxon>Pseudomonadota</taxon>
        <taxon>Gammaproteobacteria</taxon>
        <taxon>Pasteurellales</taxon>
        <taxon>Pasteurellaceae</taxon>
        <taxon>Actinobacillus</taxon>
    </lineage>
</organism>
<evidence type="ECO:0000256" key="11">
    <source>
        <dbReference type="ARBA" id="ARBA00022723"/>
    </source>
</evidence>
<evidence type="ECO:0000259" key="24">
    <source>
        <dbReference type="PROSITE" id="PS01033"/>
    </source>
</evidence>
<evidence type="ECO:0000313" key="26">
    <source>
        <dbReference type="EMBL" id="QBQ64110.1"/>
    </source>
</evidence>
<feature type="domain" description="Globin" evidence="24">
    <location>
        <begin position="2"/>
        <end position="139"/>
    </location>
</feature>
<keyword evidence="11" id="KW-0479">Metal-binding</keyword>
<dbReference type="GO" id="GO:0008941">
    <property type="term" value="F:nitric oxide dioxygenase NAD(P)H activity"/>
    <property type="evidence" value="ECO:0007669"/>
    <property type="project" value="UniProtKB-EC"/>
</dbReference>
<evidence type="ECO:0000256" key="1">
    <source>
        <dbReference type="ARBA" id="ARBA00001970"/>
    </source>
</evidence>
<dbReference type="PRINTS" id="PR00410">
    <property type="entry name" value="PHEHYDRXLASE"/>
</dbReference>
<evidence type="ECO:0000256" key="5">
    <source>
        <dbReference type="ARBA" id="ARBA00012229"/>
    </source>
</evidence>
<evidence type="ECO:0000256" key="7">
    <source>
        <dbReference type="ARBA" id="ARBA00022575"/>
    </source>
</evidence>
<evidence type="ECO:0000256" key="21">
    <source>
        <dbReference type="ARBA" id="ARBA00048649"/>
    </source>
</evidence>
<evidence type="ECO:0000256" key="6">
    <source>
        <dbReference type="ARBA" id="ARBA00014637"/>
    </source>
</evidence>
<name>A0A4V1AY47_9PAST</name>
<dbReference type="EMBL" id="CP038145">
    <property type="protein sequence ID" value="QBQ64110.1"/>
    <property type="molecule type" value="Genomic_DNA"/>
</dbReference>
<gene>
    <name evidence="26" type="primary">hmpA</name>
    <name evidence="26" type="ORF">EXH44_07720</name>
</gene>
<evidence type="ECO:0000256" key="3">
    <source>
        <dbReference type="ARBA" id="ARBA00006401"/>
    </source>
</evidence>
<evidence type="ECO:0000256" key="22">
    <source>
        <dbReference type="ARBA" id="ARBA00049433"/>
    </source>
</evidence>
<dbReference type="NCBIfam" id="NF009805">
    <property type="entry name" value="PRK13289.1"/>
    <property type="match status" value="1"/>
</dbReference>
<dbReference type="Gene3D" id="1.10.490.10">
    <property type="entry name" value="Globins"/>
    <property type="match status" value="1"/>
</dbReference>
<dbReference type="GO" id="GO:0046872">
    <property type="term" value="F:metal ion binding"/>
    <property type="evidence" value="ECO:0007669"/>
    <property type="project" value="UniProtKB-KW"/>
</dbReference>
<evidence type="ECO:0000256" key="19">
    <source>
        <dbReference type="ARBA" id="ARBA00030929"/>
    </source>
</evidence>
<dbReference type="InterPro" id="IPR009050">
    <property type="entry name" value="Globin-like_sf"/>
</dbReference>
<evidence type="ECO:0000256" key="2">
    <source>
        <dbReference type="ARBA" id="ARBA00001974"/>
    </source>
</evidence>
<evidence type="ECO:0000256" key="8">
    <source>
        <dbReference type="ARBA" id="ARBA00022617"/>
    </source>
</evidence>
<dbReference type="InterPro" id="IPR001433">
    <property type="entry name" value="OxRdtase_FAD/NAD-bd"/>
</dbReference>
<dbReference type="CDD" id="cd06184">
    <property type="entry name" value="flavohem_like_fad_nad_binding"/>
    <property type="match status" value="1"/>
</dbReference>
<reference evidence="26 27" key="1">
    <citation type="submission" date="2019-03" db="EMBL/GenBank/DDBJ databases">
        <authorList>
            <person name="Che Y."/>
            <person name="Zhou L."/>
        </authorList>
    </citation>
    <scope>NUCLEOTIDE SEQUENCE [LARGE SCALE GENOMIC DNA]</scope>
    <source>
        <strain evidence="26 27">AIFJ1607</strain>
    </source>
</reference>
<dbReference type="Gene3D" id="3.40.50.80">
    <property type="entry name" value="Nucleotide-binding domain of ferredoxin-NADP reductase (FNR) module"/>
    <property type="match status" value="1"/>
</dbReference>
<comment type="catalytic activity">
    <reaction evidence="21">
        <text>2 nitric oxide + NADH + 2 O2 = 2 nitrate + NAD(+) + H(+)</text>
        <dbReference type="Rhea" id="RHEA:19469"/>
        <dbReference type="ChEBI" id="CHEBI:15378"/>
        <dbReference type="ChEBI" id="CHEBI:15379"/>
        <dbReference type="ChEBI" id="CHEBI:16480"/>
        <dbReference type="ChEBI" id="CHEBI:17632"/>
        <dbReference type="ChEBI" id="CHEBI:57540"/>
        <dbReference type="ChEBI" id="CHEBI:57945"/>
        <dbReference type="EC" id="1.14.12.17"/>
    </reaction>
</comment>
<evidence type="ECO:0000256" key="4">
    <source>
        <dbReference type="ARBA" id="ARBA00008414"/>
    </source>
</evidence>
<keyword evidence="27" id="KW-1185">Reference proteome</keyword>
<dbReference type="GO" id="GO:0071949">
    <property type="term" value="F:FAD binding"/>
    <property type="evidence" value="ECO:0007669"/>
    <property type="project" value="TreeGrafter"/>
</dbReference>
<evidence type="ECO:0000256" key="13">
    <source>
        <dbReference type="ARBA" id="ARBA00022857"/>
    </source>
</evidence>
<dbReference type="SUPFAM" id="SSF52343">
    <property type="entry name" value="Ferredoxin reductase-like, C-terminal NADP-linked domain"/>
    <property type="match status" value="1"/>
</dbReference>
<dbReference type="Pfam" id="PF00970">
    <property type="entry name" value="FAD_binding_6"/>
    <property type="match status" value="1"/>
</dbReference>
<keyword evidence="12" id="KW-0274">FAD</keyword>
<evidence type="ECO:0000256" key="15">
    <source>
        <dbReference type="ARBA" id="ARBA00023004"/>
    </source>
</evidence>
<feature type="domain" description="FAD-binding FR-type" evidence="25">
    <location>
        <begin position="153"/>
        <end position="263"/>
    </location>
</feature>
<dbReference type="GO" id="GO:0046210">
    <property type="term" value="P:nitric oxide catabolic process"/>
    <property type="evidence" value="ECO:0007669"/>
    <property type="project" value="TreeGrafter"/>
</dbReference>
<dbReference type="EC" id="1.14.12.17" evidence="5"/>
<protein>
    <recommendedName>
        <fullName evidence="6">Flavohemoprotein</fullName>
        <ecNumber evidence="5">1.14.12.17</ecNumber>
    </recommendedName>
    <alternativeName>
        <fullName evidence="19">Flavohemoglobin</fullName>
    </alternativeName>
    <alternativeName>
        <fullName evidence="18">Hemoglobin-like protein</fullName>
    </alternativeName>
    <alternativeName>
        <fullName evidence="20">Nitric oxide dioxygenase</fullName>
    </alternativeName>
</protein>
<comment type="cofactor">
    <cofactor evidence="1">
        <name>heme b</name>
        <dbReference type="ChEBI" id="CHEBI:60344"/>
    </cofactor>
</comment>
<keyword evidence="14 26" id="KW-0560">Oxidoreductase</keyword>
<dbReference type="PANTHER" id="PTHR43396:SF3">
    <property type="entry name" value="FLAVOHEMOPROTEIN"/>
    <property type="match status" value="1"/>
</dbReference>
<dbReference type="GO" id="GO:0005344">
    <property type="term" value="F:oxygen carrier activity"/>
    <property type="evidence" value="ECO:0007669"/>
    <property type="project" value="UniProtKB-KW"/>
</dbReference>
<evidence type="ECO:0000256" key="12">
    <source>
        <dbReference type="ARBA" id="ARBA00022827"/>
    </source>
</evidence>
<comment type="similarity">
    <text evidence="3">In the C-terminal section; belongs to the flavoprotein pyridine nucleotide cytochrome reductase family.</text>
</comment>
<evidence type="ECO:0000256" key="20">
    <source>
        <dbReference type="ARBA" id="ARBA00033187"/>
    </source>
</evidence>
<evidence type="ECO:0000256" key="16">
    <source>
        <dbReference type="ARBA" id="ARBA00023027"/>
    </source>
</evidence>
<dbReference type="InterPro" id="IPR008333">
    <property type="entry name" value="Cbr1-like_FAD-bd_dom"/>
</dbReference>
<comment type="function">
    <text evidence="17">Is involved in NO detoxification in an aerobic process, termed nitric oxide dioxygenase (NOD) reaction that utilizes O(2) and NAD(P)H to convert NO to nitrate, which protects the bacterium from various noxious nitrogen compounds. Therefore, plays a central role in the inducible response to nitrosative stress.</text>
</comment>
<dbReference type="InterPro" id="IPR000971">
    <property type="entry name" value="Globin"/>
</dbReference>